<dbReference type="Ensembl" id="ENSGACT00000001922.2">
    <property type="protein sequence ID" value="ENSGACP00000001919.2"/>
    <property type="gene ID" value="ENSGACG00000001482.2"/>
</dbReference>
<keyword evidence="5" id="KW-0479">Metal-binding</keyword>
<evidence type="ECO:0000256" key="3">
    <source>
        <dbReference type="ARBA" id="ARBA00006958"/>
    </source>
</evidence>
<dbReference type="GO" id="GO:0004518">
    <property type="term" value="F:nuclease activity"/>
    <property type="evidence" value="ECO:0007669"/>
    <property type="project" value="UniProtKB-KW"/>
</dbReference>
<evidence type="ECO:0000256" key="6">
    <source>
        <dbReference type="ARBA" id="ARBA00022801"/>
    </source>
</evidence>
<dbReference type="InterPro" id="IPR027806">
    <property type="entry name" value="HARBI1_dom"/>
</dbReference>
<comment type="similarity">
    <text evidence="3">Belongs to the HARBI1 family.</text>
</comment>
<comment type="cofactor">
    <cofactor evidence="1">
        <name>a divalent metal cation</name>
        <dbReference type="ChEBI" id="CHEBI:60240"/>
    </cofactor>
</comment>
<feature type="domain" description="DDE Tnp4" evidence="8">
    <location>
        <begin position="70"/>
        <end position="196"/>
    </location>
</feature>
<evidence type="ECO:0000256" key="5">
    <source>
        <dbReference type="ARBA" id="ARBA00022723"/>
    </source>
</evidence>
<dbReference type="Pfam" id="PF13359">
    <property type="entry name" value="DDE_Tnp_4"/>
    <property type="match status" value="1"/>
</dbReference>
<evidence type="ECO:0000256" key="1">
    <source>
        <dbReference type="ARBA" id="ARBA00001968"/>
    </source>
</evidence>
<dbReference type="InParanoid" id="G3N9C9"/>
<evidence type="ECO:0000313" key="10">
    <source>
        <dbReference type="Proteomes" id="UP000007635"/>
    </source>
</evidence>
<keyword evidence="4" id="KW-0540">Nuclease</keyword>
<keyword evidence="10" id="KW-1185">Reference proteome</keyword>
<dbReference type="PANTHER" id="PTHR22930">
    <property type="match status" value="1"/>
</dbReference>
<dbReference type="GO" id="GO:0016787">
    <property type="term" value="F:hydrolase activity"/>
    <property type="evidence" value="ECO:0007669"/>
    <property type="project" value="UniProtKB-KW"/>
</dbReference>
<accession>G3N9C9</accession>
<evidence type="ECO:0000313" key="9">
    <source>
        <dbReference type="Ensembl" id="ENSGACP00000001919.2"/>
    </source>
</evidence>
<dbReference type="OMA" id="INCKIAG"/>
<dbReference type="AlphaFoldDB" id="G3N9C9"/>
<protein>
    <recommendedName>
        <fullName evidence="8">DDE Tnp4 domain-containing protein</fullName>
    </recommendedName>
</protein>
<reference evidence="9" key="2">
    <citation type="submission" date="2025-08" db="UniProtKB">
        <authorList>
            <consortium name="Ensembl"/>
        </authorList>
    </citation>
    <scope>IDENTIFICATION</scope>
</reference>
<proteinExistence type="inferred from homology"/>
<reference evidence="9 10" key="1">
    <citation type="journal article" date="2021" name="G3 (Bethesda)">
        <title>Improved contiguity of the threespine stickleback genome using long-read sequencing.</title>
        <authorList>
            <person name="Nath S."/>
            <person name="Shaw D.E."/>
            <person name="White M.A."/>
        </authorList>
    </citation>
    <scope>NUCLEOTIDE SEQUENCE [LARGE SCALE GENOMIC DNA]</scope>
    <source>
        <strain evidence="9 10">Lake Benthic</strain>
    </source>
</reference>
<dbReference type="STRING" id="69293.ENSGACP00000001919"/>
<dbReference type="Proteomes" id="UP000007635">
    <property type="component" value="Chromosome Y"/>
</dbReference>
<comment type="subcellular location">
    <subcellularLocation>
        <location evidence="2">Nucleus</location>
    </subcellularLocation>
</comment>
<name>G3N9C9_GASAC</name>
<sequence>MRSRRALWMKSRNKVFWERDVLTVSDDEDWKANFRMTRGSFHKLCGIMEGVMKPVEVTVRAPILLSYAVLQGVVDDMYRFWSISCKTPGCAHDTNVFSQAHLLPKEPREIDGVSIGHFLLGDPAYPLMDWIMKGYTHSPNITPEQESFNVYLSSARTTVEIAFGRLKSRCRVLMKRSDFHFSFTPKVIATCCALHNFCKNEKEVVNPNWSVEAATLASNLPQPGGRANNHADDTNGQRIRAALTDYLSANFPLRRPYL</sequence>
<evidence type="ECO:0000259" key="8">
    <source>
        <dbReference type="Pfam" id="PF13359"/>
    </source>
</evidence>
<dbReference type="FunCoup" id="G3N9C9">
    <property type="interactions" value="2"/>
</dbReference>
<organism evidence="9 10">
    <name type="scientific">Gasterosteus aculeatus aculeatus</name>
    <name type="common">three-spined stickleback</name>
    <dbReference type="NCBI Taxonomy" id="481459"/>
    <lineage>
        <taxon>Eukaryota</taxon>
        <taxon>Metazoa</taxon>
        <taxon>Chordata</taxon>
        <taxon>Craniata</taxon>
        <taxon>Vertebrata</taxon>
        <taxon>Euteleostomi</taxon>
        <taxon>Actinopterygii</taxon>
        <taxon>Neopterygii</taxon>
        <taxon>Teleostei</taxon>
        <taxon>Neoteleostei</taxon>
        <taxon>Acanthomorphata</taxon>
        <taxon>Eupercaria</taxon>
        <taxon>Perciformes</taxon>
        <taxon>Cottioidei</taxon>
        <taxon>Gasterosteales</taxon>
        <taxon>Gasterosteidae</taxon>
        <taxon>Gasterosteus</taxon>
    </lineage>
</organism>
<evidence type="ECO:0000256" key="7">
    <source>
        <dbReference type="ARBA" id="ARBA00023242"/>
    </source>
</evidence>
<dbReference type="GeneTree" id="ENSGT00940000163810"/>
<keyword evidence="7" id="KW-0539">Nucleus</keyword>
<keyword evidence="6" id="KW-0378">Hydrolase</keyword>
<reference evidence="9" key="3">
    <citation type="submission" date="2025-09" db="UniProtKB">
        <authorList>
            <consortium name="Ensembl"/>
        </authorList>
    </citation>
    <scope>IDENTIFICATION</scope>
</reference>
<dbReference type="eggNOG" id="KOG4585">
    <property type="taxonomic scope" value="Eukaryota"/>
</dbReference>
<evidence type="ECO:0000256" key="4">
    <source>
        <dbReference type="ARBA" id="ARBA00022722"/>
    </source>
</evidence>
<dbReference type="GO" id="GO:0005634">
    <property type="term" value="C:nucleus"/>
    <property type="evidence" value="ECO:0007669"/>
    <property type="project" value="UniProtKB-SubCell"/>
</dbReference>
<dbReference type="GO" id="GO:0046872">
    <property type="term" value="F:metal ion binding"/>
    <property type="evidence" value="ECO:0007669"/>
    <property type="project" value="UniProtKB-KW"/>
</dbReference>
<evidence type="ECO:0000256" key="2">
    <source>
        <dbReference type="ARBA" id="ARBA00004123"/>
    </source>
</evidence>
<dbReference type="InterPro" id="IPR045249">
    <property type="entry name" value="HARBI1-like"/>
</dbReference>
<dbReference type="PANTHER" id="PTHR22930:SF85">
    <property type="entry name" value="GH03217P-RELATED"/>
    <property type="match status" value="1"/>
</dbReference>